<gene>
    <name evidence="2" type="ORF">GE061_014758</name>
</gene>
<name>A0A8S9XN55_APOLU</name>
<organism evidence="2 3">
    <name type="scientific">Apolygus lucorum</name>
    <name type="common">Small green plant bug</name>
    <name type="synonym">Lygocoris lucorum</name>
    <dbReference type="NCBI Taxonomy" id="248454"/>
    <lineage>
        <taxon>Eukaryota</taxon>
        <taxon>Metazoa</taxon>
        <taxon>Ecdysozoa</taxon>
        <taxon>Arthropoda</taxon>
        <taxon>Hexapoda</taxon>
        <taxon>Insecta</taxon>
        <taxon>Pterygota</taxon>
        <taxon>Neoptera</taxon>
        <taxon>Paraneoptera</taxon>
        <taxon>Hemiptera</taxon>
        <taxon>Heteroptera</taxon>
        <taxon>Panheteroptera</taxon>
        <taxon>Cimicomorpha</taxon>
        <taxon>Miridae</taxon>
        <taxon>Mirini</taxon>
        <taxon>Apolygus</taxon>
    </lineage>
</organism>
<protein>
    <submittedName>
        <fullName evidence="2">Uncharacterized protein</fullName>
    </submittedName>
</protein>
<feature type="region of interest" description="Disordered" evidence="1">
    <location>
        <begin position="1"/>
        <end position="71"/>
    </location>
</feature>
<dbReference type="EMBL" id="WIXP02000006">
    <property type="protein sequence ID" value="KAF6209015.1"/>
    <property type="molecule type" value="Genomic_DNA"/>
</dbReference>
<evidence type="ECO:0000313" key="2">
    <source>
        <dbReference type="EMBL" id="KAF6209015.1"/>
    </source>
</evidence>
<dbReference type="AlphaFoldDB" id="A0A8S9XN55"/>
<keyword evidence="3" id="KW-1185">Reference proteome</keyword>
<dbReference type="Proteomes" id="UP000466442">
    <property type="component" value="Unassembled WGS sequence"/>
</dbReference>
<proteinExistence type="predicted"/>
<accession>A0A8S9XN55</accession>
<sequence>MNIRRWRGGGVGRGTRDSCSTPLGRSSEGRHLRPNRCHNSQHVTPTNLPEEHLSGGAGQAAAKTVVSGRKT</sequence>
<evidence type="ECO:0000256" key="1">
    <source>
        <dbReference type="SAM" id="MobiDB-lite"/>
    </source>
</evidence>
<comment type="caution">
    <text evidence="2">The sequence shown here is derived from an EMBL/GenBank/DDBJ whole genome shotgun (WGS) entry which is preliminary data.</text>
</comment>
<feature type="compositionally biased region" description="Polar residues" evidence="1">
    <location>
        <begin position="37"/>
        <end position="47"/>
    </location>
</feature>
<reference evidence="2" key="1">
    <citation type="journal article" date="2021" name="Mol. Ecol. Resour.">
        <title>Apolygus lucorum genome provides insights into omnivorousness and mesophyll feeding.</title>
        <authorList>
            <person name="Liu Y."/>
            <person name="Liu H."/>
            <person name="Wang H."/>
            <person name="Huang T."/>
            <person name="Liu B."/>
            <person name="Yang B."/>
            <person name="Yin L."/>
            <person name="Li B."/>
            <person name="Zhang Y."/>
            <person name="Zhang S."/>
            <person name="Jiang F."/>
            <person name="Zhang X."/>
            <person name="Ren Y."/>
            <person name="Wang B."/>
            <person name="Wang S."/>
            <person name="Lu Y."/>
            <person name="Wu K."/>
            <person name="Fan W."/>
            <person name="Wang G."/>
        </authorList>
    </citation>
    <scope>NUCLEOTIDE SEQUENCE</scope>
    <source>
        <strain evidence="2">12Hb</strain>
    </source>
</reference>
<evidence type="ECO:0000313" key="3">
    <source>
        <dbReference type="Proteomes" id="UP000466442"/>
    </source>
</evidence>